<evidence type="ECO:0000313" key="2">
    <source>
        <dbReference type="EMBL" id="MBB3969308.1"/>
    </source>
</evidence>
<dbReference type="OrthoDB" id="9806994at2"/>
<evidence type="ECO:0000259" key="1">
    <source>
        <dbReference type="Pfam" id="PF12728"/>
    </source>
</evidence>
<dbReference type="RefSeq" id="WP_134336762.1">
    <property type="nucleotide sequence ID" value="NZ_BMCZ01000002.1"/>
</dbReference>
<dbReference type="Pfam" id="PF12728">
    <property type="entry name" value="HTH_17"/>
    <property type="match status" value="1"/>
</dbReference>
<reference evidence="2 5" key="3">
    <citation type="submission" date="2020-08" db="EMBL/GenBank/DDBJ databases">
        <title>Genomic Encyclopedia of Type Strains, Phase IV (KMG-IV): sequencing the most valuable type-strain genomes for metagenomic binning, comparative biology and taxonomic classification.</title>
        <authorList>
            <person name="Goeker M."/>
        </authorList>
    </citation>
    <scope>NUCLEOTIDE SEQUENCE [LARGE SCALE GENOMIC DNA]</scope>
    <source>
        <strain evidence="2 5">DSM 100995</strain>
    </source>
</reference>
<comment type="caution">
    <text evidence="3">The sequence shown here is derived from an EMBL/GenBank/DDBJ whole genome shotgun (WGS) entry which is preliminary data.</text>
</comment>
<dbReference type="GO" id="GO:0003677">
    <property type="term" value="F:DNA binding"/>
    <property type="evidence" value="ECO:0007669"/>
    <property type="project" value="UniProtKB-KW"/>
</dbReference>
<protein>
    <submittedName>
        <fullName evidence="3">DNA-binding protein</fullName>
    </submittedName>
    <submittedName>
        <fullName evidence="2">DNA-binding transcriptional regulator AlpA</fullName>
    </submittedName>
</protein>
<dbReference type="EMBL" id="SNQG01000004">
    <property type="protein sequence ID" value="TEW65896.1"/>
    <property type="molecule type" value="Genomic_DNA"/>
</dbReference>
<dbReference type="SUPFAM" id="SSF46955">
    <property type="entry name" value="Putative DNA-binding domain"/>
    <property type="match status" value="1"/>
</dbReference>
<name>A0A4Y8AD85_9SPHI</name>
<dbReference type="AlphaFoldDB" id="A0A4Y8AD85"/>
<organism evidence="3 4">
    <name type="scientific">Mucilaginibacter phyllosphaerae</name>
    <dbReference type="NCBI Taxonomy" id="1812349"/>
    <lineage>
        <taxon>Bacteria</taxon>
        <taxon>Pseudomonadati</taxon>
        <taxon>Bacteroidota</taxon>
        <taxon>Sphingobacteriia</taxon>
        <taxon>Sphingobacteriales</taxon>
        <taxon>Sphingobacteriaceae</taxon>
        <taxon>Mucilaginibacter</taxon>
    </lineage>
</organism>
<dbReference type="Proteomes" id="UP000583101">
    <property type="component" value="Unassembled WGS sequence"/>
</dbReference>
<dbReference type="Proteomes" id="UP000297248">
    <property type="component" value="Unassembled WGS sequence"/>
</dbReference>
<dbReference type="InterPro" id="IPR009061">
    <property type="entry name" value="DNA-bd_dom_put_sf"/>
</dbReference>
<evidence type="ECO:0000313" key="5">
    <source>
        <dbReference type="Proteomes" id="UP000583101"/>
    </source>
</evidence>
<proteinExistence type="predicted"/>
<feature type="domain" description="Helix-turn-helix" evidence="1">
    <location>
        <begin position="10"/>
        <end position="60"/>
    </location>
</feature>
<evidence type="ECO:0000313" key="3">
    <source>
        <dbReference type="EMBL" id="TEW65896.1"/>
    </source>
</evidence>
<sequence length="68" mass="8014">MTEKTNHDPLLDRKEAARYINFAPGTLAVWDCTKRHNLNPIKIGKSVRYRRSDLDKFLEQSLTRTRVK</sequence>
<evidence type="ECO:0000313" key="4">
    <source>
        <dbReference type="Proteomes" id="UP000297248"/>
    </source>
</evidence>
<keyword evidence="5" id="KW-1185">Reference proteome</keyword>
<reference evidence="3" key="2">
    <citation type="submission" date="2019-03" db="EMBL/GenBank/DDBJ databases">
        <authorList>
            <person name="Yan Y.-Q."/>
            <person name="Du Z.-J."/>
        </authorList>
    </citation>
    <scope>NUCLEOTIDE SEQUENCE</scope>
    <source>
        <strain evidence="3">PP-F2FG21</strain>
    </source>
</reference>
<accession>A0A4Y8AD85</accession>
<keyword evidence="3" id="KW-0238">DNA-binding</keyword>
<dbReference type="InterPro" id="IPR041657">
    <property type="entry name" value="HTH_17"/>
</dbReference>
<gene>
    <name evidence="3" type="ORF">E2R65_12240</name>
    <name evidence="2" type="ORF">GGR35_001911</name>
</gene>
<dbReference type="EMBL" id="JACIEG010000003">
    <property type="protein sequence ID" value="MBB3969308.1"/>
    <property type="molecule type" value="Genomic_DNA"/>
</dbReference>
<reference evidence="3 4" key="1">
    <citation type="journal article" date="2016" name="Int. J. Syst. Evol. Microbiol.">
        <title>Proposal of Mucilaginibacter phyllosphaerae sp. nov. isolated from the phyllosphere of Galium album.</title>
        <authorList>
            <person name="Aydogan E.L."/>
            <person name="Busse H.J."/>
            <person name="Moser G."/>
            <person name="Muller C."/>
            <person name="Kampfer P."/>
            <person name="Glaeser S.P."/>
        </authorList>
    </citation>
    <scope>NUCLEOTIDE SEQUENCE [LARGE SCALE GENOMIC DNA]</scope>
    <source>
        <strain evidence="3 4">PP-F2FG21</strain>
    </source>
</reference>